<reference evidence="10" key="1">
    <citation type="submission" date="2012-12" db="EMBL/GenBank/DDBJ databases">
        <authorList>
            <person name="Hellsten U."/>
            <person name="Grimwood J."/>
            <person name="Chapman J.A."/>
            <person name="Shapiro H."/>
            <person name="Aerts A."/>
            <person name="Otillar R.P."/>
            <person name="Terry A.Y."/>
            <person name="Boore J.L."/>
            <person name="Simakov O."/>
            <person name="Marletaz F."/>
            <person name="Cho S.-J."/>
            <person name="Edsinger-Gonzales E."/>
            <person name="Havlak P."/>
            <person name="Kuo D.-H."/>
            <person name="Larsson T."/>
            <person name="Lv J."/>
            <person name="Arendt D."/>
            <person name="Savage R."/>
            <person name="Osoegawa K."/>
            <person name="de Jong P."/>
            <person name="Lindberg D.R."/>
            <person name="Seaver E.C."/>
            <person name="Weisblat D.A."/>
            <person name="Putnam N.H."/>
            <person name="Grigoriev I.V."/>
            <person name="Rokhsar D.S."/>
        </authorList>
    </citation>
    <scope>NUCLEOTIDE SEQUENCE</scope>
    <source>
        <strain evidence="10">I ESC-2004</strain>
    </source>
</reference>
<dbReference type="HOGENOM" id="CLU_020884_1_1_1"/>
<feature type="binding site" evidence="6">
    <location>
        <position position="67"/>
    </location>
    <ligand>
        <name>Zn(2+)</name>
        <dbReference type="ChEBI" id="CHEBI:29105"/>
        <label>2</label>
    </ligand>
</feature>
<dbReference type="Pfam" id="PF12706">
    <property type="entry name" value="Lactamase_B_2"/>
    <property type="match status" value="1"/>
</dbReference>
<dbReference type="GO" id="GO:0008270">
    <property type="term" value="F:zinc ion binding"/>
    <property type="evidence" value="ECO:0007669"/>
    <property type="project" value="InterPro"/>
</dbReference>
<dbReference type="InterPro" id="IPR036866">
    <property type="entry name" value="RibonucZ/Hydroxyglut_hydro"/>
</dbReference>
<keyword evidence="10" id="KW-1185">Reference proteome</keyword>
<evidence type="ECO:0000313" key="9">
    <source>
        <dbReference type="EnsemblMetazoa" id="CapteP137547"/>
    </source>
</evidence>
<keyword evidence="3" id="KW-0442">Lipid degradation</keyword>
<evidence type="ECO:0000256" key="2">
    <source>
        <dbReference type="ARBA" id="ARBA00012279"/>
    </source>
</evidence>
<feature type="domain" description="Metallo-beta-lactamase" evidence="7">
    <location>
        <begin position="20"/>
        <end position="217"/>
    </location>
</feature>
<dbReference type="OrthoDB" id="332863at2759"/>
<evidence type="ECO:0000256" key="5">
    <source>
        <dbReference type="PIRSR" id="PIRSR038896-50"/>
    </source>
</evidence>
<feature type="binding site" evidence="6">
    <location>
        <position position="62"/>
    </location>
    <ligand>
        <name>Zn(2+)</name>
        <dbReference type="ChEBI" id="CHEBI:29105"/>
        <label>1</label>
    </ligand>
</feature>
<proteinExistence type="inferred from homology"/>
<feature type="binding site" evidence="6">
    <location>
        <position position="64"/>
    </location>
    <ligand>
        <name>Zn(2+)</name>
        <dbReference type="ChEBI" id="CHEBI:29105"/>
        <label>1</label>
    </ligand>
</feature>
<keyword evidence="6" id="KW-0862">Zinc</keyword>
<dbReference type="PANTHER" id="PTHR15032:SF4">
    <property type="entry name" value="N-ACYL-PHOSPHATIDYLETHANOLAMINE-HYDROLYZING PHOSPHOLIPASE D"/>
    <property type="match status" value="1"/>
</dbReference>
<evidence type="ECO:0000313" key="8">
    <source>
        <dbReference type="EMBL" id="ELT94778.1"/>
    </source>
</evidence>
<feature type="binding site" evidence="6">
    <location>
        <position position="66"/>
    </location>
    <ligand>
        <name>Zn(2+)</name>
        <dbReference type="ChEBI" id="CHEBI:29105"/>
        <label>2</label>
    </ligand>
</feature>
<dbReference type="PIRSF" id="PIRSF038896">
    <property type="entry name" value="NAPE-PLD"/>
    <property type="match status" value="1"/>
</dbReference>
<feature type="binding site" evidence="5">
    <location>
        <position position="65"/>
    </location>
    <ligand>
        <name>an N-acyl-1,2-diacyl-sn-glycero-3-phosphoethanolamine</name>
        <dbReference type="ChEBI" id="CHEBI:62537"/>
    </ligand>
</feature>
<feature type="binding site" evidence="6">
    <location>
        <position position="216"/>
    </location>
    <ligand>
        <name>Zn(2+)</name>
        <dbReference type="ChEBI" id="CHEBI:29105"/>
        <label>2</label>
    </ligand>
</feature>
<comment type="similarity">
    <text evidence="1">Belongs to the NAPE-PLD family.</text>
</comment>
<reference evidence="9" key="3">
    <citation type="submission" date="2015-06" db="UniProtKB">
        <authorList>
            <consortium name="EnsemblMetazoa"/>
        </authorList>
    </citation>
    <scope>IDENTIFICATION</scope>
</reference>
<dbReference type="EMBL" id="KB309314">
    <property type="protein sequence ID" value="ELT94778.1"/>
    <property type="molecule type" value="Genomic_DNA"/>
</dbReference>
<evidence type="ECO:0000256" key="6">
    <source>
        <dbReference type="PIRSR" id="PIRSR038896-51"/>
    </source>
</evidence>
<gene>
    <name evidence="8" type="ORF">CAPTEDRAFT_137547</name>
</gene>
<dbReference type="OMA" id="HEFHTPG"/>
<feature type="binding site" evidence="6">
    <location>
        <position position="126"/>
    </location>
    <ligand>
        <name>Zn(2+)</name>
        <dbReference type="ChEBI" id="CHEBI:29105"/>
        <label>1</label>
    </ligand>
</feature>
<sequence>GILATFINHATVLVQIGGKNILTDPVWSERVSPVSFIGPKRFHPPALAIEELPPIDAVVISHNHYDHLDLATLTQLEKHSQPVFIVGLGNRELLEGVGLTHVVELDWWQEHALGNQVVITGTPAQHWSTRTRIDHNRTLWLGYRVGDGRSQLFFAGDTGMGPHFAQIQERFGSMDLSLLPIGAYLPRWFMKDNHLSPDDALEAHYDLRSRQSMAIHFGTFNLGDDGQDTASQRLRALLEDEQHQQVHFMIPEPGGQVHQKSG</sequence>
<evidence type="ECO:0000256" key="3">
    <source>
        <dbReference type="ARBA" id="ARBA00022668"/>
    </source>
</evidence>
<dbReference type="InterPro" id="IPR024884">
    <property type="entry name" value="NAPE-PLD"/>
</dbReference>
<evidence type="ECO:0000313" key="10">
    <source>
        <dbReference type="Proteomes" id="UP000014760"/>
    </source>
</evidence>
<feature type="binding site" evidence="5">
    <location>
        <position position="194"/>
    </location>
    <ligand>
        <name>an N-acyl-1,2-diacyl-sn-glycero-3-phosphoethanolamine</name>
        <dbReference type="ChEBI" id="CHEBI:62537"/>
    </ligand>
</feature>
<dbReference type="InterPro" id="IPR001279">
    <property type="entry name" value="Metallo-B-lactamas"/>
</dbReference>
<dbReference type="GO" id="GO:0009395">
    <property type="term" value="P:phospholipid catabolic process"/>
    <property type="evidence" value="ECO:0007669"/>
    <property type="project" value="UniProtKB-KW"/>
</dbReference>
<dbReference type="SUPFAM" id="SSF56281">
    <property type="entry name" value="Metallo-hydrolase/oxidoreductase"/>
    <property type="match status" value="1"/>
</dbReference>
<dbReference type="GO" id="GO:0005737">
    <property type="term" value="C:cytoplasm"/>
    <property type="evidence" value="ECO:0007669"/>
    <property type="project" value="TreeGrafter"/>
</dbReference>
<keyword evidence="3" id="KW-1208">Phospholipid metabolism</keyword>
<dbReference type="EnsemblMetazoa" id="CapteT137547">
    <property type="protein sequence ID" value="CapteP137547"/>
    <property type="gene ID" value="CapteG137547"/>
</dbReference>
<dbReference type="STRING" id="283909.R7TLT2"/>
<dbReference type="EMBL" id="AMQN01028990">
    <property type="status" value="NOT_ANNOTATED_CDS"/>
    <property type="molecule type" value="Genomic_DNA"/>
</dbReference>
<dbReference type="Gene3D" id="3.60.15.10">
    <property type="entry name" value="Ribonuclease Z/Hydroxyacylglutathione hydrolase-like"/>
    <property type="match status" value="1"/>
</dbReference>
<feature type="binding site" evidence="6">
    <location>
        <position position="157"/>
    </location>
    <ligand>
        <name>Zn(2+)</name>
        <dbReference type="ChEBI" id="CHEBI:29105"/>
        <label>2</label>
    </ligand>
</feature>
<evidence type="ECO:0000256" key="4">
    <source>
        <dbReference type="ARBA" id="ARBA00048025"/>
    </source>
</evidence>
<organism evidence="8">
    <name type="scientific">Capitella teleta</name>
    <name type="common">Polychaete worm</name>
    <dbReference type="NCBI Taxonomy" id="283909"/>
    <lineage>
        <taxon>Eukaryota</taxon>
        <taxon>Metazoa</taxon>
        <taxon>Spiralia</taxon>
        <taxon>Lophotrochozoa</taxon>
        <taxon>Annelida</taxon>
        <taxon>Polychaeta</taxon>
        <taxon>Sedentaria</taxon>
        <taxon>Scolecida</taxon>
        <taxon>Capitellidae</taxon>
        <taxon>Capitella</taxon>
    </lineage>
</organism>
<comment type="cofactor">
    <cofactor evidence="6">
        <name>Zn(2+)</name>
        <dbReference type="ChEBI" id="CHEBI:29105"/>
    </cofactor>
    <text evidence="6">Binds 2 zinc divalent cations per subunit.</text>
</comment>
<reference evidence="8 10" key="2">
    <citation type="journal article" date="2013" name="Nature">
        <title>Insights into bilaterian evolution from three spiralian genomes.</title>
        <authorList>
            <person name="Simakov O."/>
            <person name="Marletaz F."/>
            <person name="Cho S.J."/>
            <person name="Edsinger-Gonzales E."/>
            <person name="Havlak P."/>
            <person name="Hellsten U."/>
            <person name="Kuo D.H."/>
            <person name="Larsson T."/>
            <person name="Lv J."/>
            <person name="Arendt D."/>
            <person name="Savage R."/>
            <person name="Osoegawa K."/>
            <person name="de Jong P."/>
            <person name="Grimwood J."/>
            <person name="Chapman J.A."/>
            <person name="Shapiro H."/>
            <person name="Aerts A."/>
            <person name="Otillar R.P."/>
            <person name="Terry A.Y."/>
            <person name="Boore J.L."/>
            <person name="Grigoriev I.V."/>
            <person name="Lindberg D.R."/>
            <person name="Seaver E.C."/>
            <person name="Weisblat D.A."/>
            <person name="Putnam N.H."/>
            <person name="Rokhsar D.S."/>
        </authorList>
    </citation>
    <scope>NUCLEOTIDE SEQUENCE</scope>
    <source>
        <strain evidence="8 10">I ESC-2004</strain>
    </source>
</reference>
<dbReference type="PANTHER" id="PTHR15032">
    <property type="entry name" value="N-ACYL-PHOSPHATIDYLETHANOLAMINE-HYDROLYZING PHOSPHOLIPASE D"/>
    <property type="match status" value="1"/>
</dbReference>
<feature type="binding site" evidence="6">
    <location>
        <position position="157"/>
    </location>
    <ligand>
        <name>Zn(2+)</name>
        <dbReference type="ChEBI" id="CHEBI:29105"/>
        <label>1</label>
    </ligand>
</feature>
<dbReference type="Proteomes" id="UP000014760">
    <property type="component" value="Unassembled WGS sequence"/>
</dbReference>
<evidence type="ECO:0000256" key="1">
    <source>
        <dbReference type="ARBA" id="ARBA00010127"/>
    </source>
</evidence>
<dbReference type="EC" id="3.1.4.54" evidence="2"/>
<evidence type="ECO:0000259" key="7">
    <source>
        <dbReference type="Pfam" id="PF12706"/>
    </source>
</evidence>
<dbReference type="GO" id="GO:0070290">
    <property type="term" value="F:N-acylphosphatidylethanolamine-specific phospholipase D activity"/>
    <property type="evidence" value="ECO:0007669"/>
    <property type="project" value="UniProtKB-EC"/>
</dbReference>
<keyword evidence="3" id="KW-0595">Phospholipid degradation</keyword>
<name>R7TLT2_CAPTE</name>
<dbReference type="AlphaFoldDB" id="R7TLT2"/>
<protein>
    <recommendedName>
        <fullName evidence="2">N-acetylphosphatidylethanolamine-hydrolyzing phospholipase D</fullName>
        <ecNumber evidence="2">3.1.4.54</ecNumber>
    </recommendedName>
</protein>
<keyword evidence="3" id="KW-0443">Lipid metabolism</keyword>
<keyword evidence="6" id="KW-0479">Metal-binding</keyword>
<accession>R7TLT2</accession>
<comment type="catalytic activity">
    <reaction evidence="4">
        <text>N-(5Z,8Z,11Z,14Z-eicosatetraenoyl)-1,2-di-(9Z-octadecenoyl)-sn-glycero-3-phosphoethanolamine + H2O = N-(5Z,8Z,11Z,14Z-eicosatetraenoyl)-ethanolamine + 1,2-di-(9Z-octadecenoyl)-sn-glycero-3-phosphate + H(+)</text>
        <dbReference type="Rhea" id="RHEA:45528"/>
        <dbReference type="ChEBI" id="CHEBI:2700"/>
        <dbReference type="ChEBI" id="CHEBI:15377"/>
        <dbReference type="ChEBI" id="CHEBI:15378"/>
        <dbReference type="ChEBI" id="CHEBI:74546"/>
        <dbReference type="ChEBI" id="CHEBI:85277"/>
    </reaction>
    <physiologicalReaction direction="left-to-right" evidence="4">
        <dbReference type="Rhea" id="RHEA:45529"/>
    </physiologicalReaction>
</comment>
<feature type="non-terminal residue" evidence="8">
    <location>
        <position position="1"/>
    </location>
</feature>